<dbReference type="PRINTS" id="PR01726">
    <property type="entry name" value="HISTAMINEH4R"/>
</dbReference>
<dbReference type="InterPro" id="IPR017452">
    <property type="entry name" value="GPCR_Rhodpsn_7TM"/>
</dbReference>
<organism evidence="12 13">
    <name type="scientific">Peromyscus maniculatus bairdii</name>
    <name type="common">Prairie deer mouse</name>
    <dbReference type="NCBI Taxonomy" id="230844"/>
    <lineage>
        <taxon>Eukaryota</taxon>
        <taxon>Metazoa</taxon>
        <taxon>Chordata</taxon>
        <taxon>Craniata</taxon>
        <taxon>Vertebrata</taxon>
        <taxon>Euteleostomi</taxon>
        <taxon>Mammalia</taxon>
        <taxon>Eutheria</taxon>
        <taxon>Euarchontoglires</taxon>
        <taxon>Glires</taxon>
        <taxon>Rodentia</taxon>
        <taxon>Myomorpha</taxon>
        <taxon>Muroidea</taxon>
        <taxon>Cricetidae</taxon>
        <taxon>Neotominae</taxon>
        <taxon>Peromyscus</taxon>
    </lineage>
</organism>
<dbReference type="PANTHER" id="PTHR24247">
    <property type="entry name" value="5-HYDROXYTRYPTAMINE RECEPTOR"/>
    <property type="match status" value="1"/>
</dbReference>
<reference evidence="12" key="3">
    <citation type="submission" date="2025-09" db="UniProtKB">
        <authorList>
            <consortium name="Ensembl"/>
        </authorList>
    </citation>
    <scope>IDENTIFICATION</scope>
</reference>
<dbReference type="GO" id="GO:0030425">
    <property type="term" value="C:dendrite"/>
    <property type="evidence" value="ECO:0007669"/>
    <property type="project" value="TreeGrafter"/>
</dbReference>
<dbReference type="GeneTree" id="ENSGT00940000162118"/>
<keyword evidence="4 10" id="KW-1133">Transmembrane helix</keyword>
<protein>
    <submittedName>
        <fullName evidence="12">Histamine receptor H4</fullName>
    </submittedName>
</protein>
<dbReference type="Pfam" id="PF00001">
    <property type="entry name" value="7tm_1"/>
    <property type="match status" value="1"/>
</dbReference>
<accession>A0A6I9LR66</accession>
<dbReference type="Gene3D" id="1.20.1070.10">
    <property type="entry name" value="Rhodopsin 7-helix transmembrane proteins"/>
    <property type="match status" value="1"/>
</dbReference>
<evidence type="ECO:0000256" key="4">
    <source>
        <dbReference type="ARBA" id="ARBA00022989"/>
    </source>
</evidence>
<comment type="subcellular location">
    <subcellularLocation>
        <location evidence="1">Cell membrane</location>
        <topology evidence="1">Multi-pass membrane protein</topology>
    </subcellularLocation>
</comment>
<dbReference type="GeneID" id="102904970"/>
<dbReference type="PRINTS" id="PR00237">
    <property type="entry name" value="GPCRRHODOPSN"/>
</dbReference>
<dbReference type="CTD" id="59340"/>
<feature type="transmembrane region" description="Helical" evidence="10">
    <location>
        <begin position="307"/>
        <end position="328"/>
    </location>
</feature>
<evidence type="ECO:0000313" key="13">
    <source>
        <dbReference type="Proteomes" id="UP000694547"/>
    </source>
</evidence>
<dbReference type="RefSeq" id="XP_006983114.1">
    <property type="nucleotide sequence ID" value="XM_006983052.4"/>
</dbReference>
<dbReference type="InterPro" id="IPR000276">
    <property type="entry name" value="GPCR_Rhodpsn"/>
</dbReference>
<keyword evidence="5 9" id="KW-0297">G-protein coupled receptor</keyword>
<feature type="transmembrane region" description="Helical" evidence="10">
    <location>
        <begin position="174"/>
        <end position="197"/>
    </location>
</feature>
<gene>
    <name evidence="12" type="primary">Hrh4</name>
</gene>
<dbReference type="OrthoDB" id="10071887at2759"/>
<dbReference type="Proteomes" id="UP000694547">
    <property type="component" value="Chromosome 19"/>
</dbReference>
<dbReference type="PROSITE" id="PS50262">
    <property type="entry name" value="G_PROTEIN_RECEP_F1_2"/>
    <property type="match status" value="1"/>
</dbReference>
<evidence type="ECO:0000256" key="3">
    <source>
        <dbReference type="ARBA" id="ARBA00022692"/>
    </source>
</evidence>
<evidence type="ECO:0000256" key="6">
    <source>
        <dbReference type="ARBA" id="ARBA00023136"/>
    </source>
</evidence>
<evidence type="ECO:0000259" key="11">
    <source>
        <dbReference type="PROSITE" id="PS50262"/>
    </source>
</evidence>
<feature type="transmembrane region" description="Helical" evidence="10">
    <location>
        <begin position="340"/>
        <end position="363"/>
    </location>
</feature>
<keyword evidence="3 9" id="KW-0812">Transmembrane</keyword>
<dbReference type="SUPFAM" id="SSF81321">
    <property type="entry name" value="Family A G protein-coupled receptor-like"/>
    <property type="match status" value="1"/>
</dbReference>
<dbReference type="AlphaFoldDB" id="A0A6I9LR66"/>
<evidence type="ECO:0000256" key="8">
    <source>
        <dbReference type="ARBA" id="ARBA00023224"/>
    </source>
</evidence>
<evidence type="ECO:0000256" key="9">
    <source>
        <dbReference type="RuleBase" id="RU000688"/>
    </source>
</evidence>
<evidence type="ECO:0000313" key="12">
    <source>
        <dbReference type="Ensembl" id="ENSPEMP00000014425.1"/>
    </source>
</evidence>
<dbReference type="GO" id="GO:0004969">
    <property type="term" value="F:histamine receptor activity"/>
    <property type="evidence" value="ECO:0007669"/>
    <property type="project" value="Ensembl"/>
</dbReference>
<dbReference type="GO" id="GO:0006954">
    <property type="term" value="P:inflammatory response"/>
    <property type="evidence" value="ECO:0007669"/>
    <property type="project" value="InterPro"/>
</dbReference>
<evidence type="ECO:0000256" key="7">
    <source>
        <dbReference type="ARBA" id="ARBA00023170"/>
    </source>
</evidence>
<feature type="transmembrane region" description="Helical" evidence="10">
    <location>
        <begin position="88"/>
        <end position="108"/>
    </location>
</feature>
<dbReference type="GO" id="GO:0043408">
    <property type="term" value="P:regulation of MAPK cascade"/>
    <property type="evidence" value="ECO:0007669"/>
    <property type="project" value="InterPro"/>
</dbReference>
<dbReference type="GO" id="GO:0007204">
    <property type="term" value="P:positive regulation of cytosolic calcium ion concentration"/>
    <property type="evidence" value="ECO:0007669"/>
    <property type="project" value="InterPro"/>
</dbReference>
<keyword evidence="7 9" id="KW-0675">Receptor</keyword>
<dbReference type="Ensembl" id="ENSPEMT00000018696.2">
    <property type="protein sequence ID" value="ENSPEMP00000014425.1"/>
    <property type="gene ID" value="ENSPEMG00000014230.2"/>
</dbReference>
<dbReference type="PANTHER" id="PTHR24247:SF199">
    <property type="entry name" value="HISTAMINE H4 RECEPTOR"/>
    <property type="match status" value="1"/>
</dbReference>
<evidence type="ECO:0000256" key="1">
    <source>
        <dbReference type="ARBA" id="ARBA00004651"/>
    </source>
</evidence>
<evidence type="ECO:0000256" key="10">
    <source>
        <dbReference type="SAM" id="Phobius"/>
    </source>
</evidence>
<dbReference type="GO" id="GO:0005886">
    <property type="term" value="C:plasma membrane"/>
    <property type="evidence" value="ECO:0007669"/>
    <property type="project" value="UniProtKB-SubCell"/>
</dbReference>
<feature type="domain" description="G-protein coupled receptors family 1 profile" evidence="11">
    <location>
        <begin position="32"/>
        <end position="360"/>
    </location>
</feature>
<keyword evidence="2" id="KW-1003">Cell membrane</keyword>
<comment type="similarity">
    <text evidence="9">Belongs to the G-protein coupled receptor 1 family.</text>
</comment>
<feature type="transmembrane region" description="Helical" evidence="10">
    <location>
        <begin position="129"/>
        <end position="154"/>
    </location>
</feature>
<dbReference type="GO" id="GO:0045202">
    <property type="term" value="C:synapse"/>
    <property type="evidence" value="ECO:0007669"/>
    <property type="project" value="TreeGrafter"/>
</dbReference>
<dbReference type="GO" id="GO:0007187">
    <property type="term" value="P:G protein-coupled receptor signaling pathway, coupled to cyclic nucleotide second messenger"/>
    <property type="evidence" value="ECO:0007669"/>
    <property type="project" value="TreeGrafter"/>
</dbReference>
<name>A0A6I9LR66_PERMB</name>
<reference evidence="12 13" key="1">
    <citation type="submission" date="2018-10" db="EMBL/GenBank/DDBJ databases">
        <title>Improved assembly of the deer mouse Peromyscus maniculatus genome.</title>
        <authorList>
            <person name="Lassance J.-M."/>
            <person name="Hoekstra H.E."/>
        </authorList>
    </citation>
    <scope>NUCLEOTIDE SEQUENCE [LARGE SCALE GENOMIC DNA]</scope>
</reference>
<dbReference type="GO" id="GO:0004993">
    <property type="term" value="F:G protein-coupled serotonin receptor activity"/>
    <property type="evidence" value="ECO:0007669"/>
    <property type="project" value="TreeGrafter"/>
</dbReference>
<evidence type="ECO:0000256" key="2">
    <source>
        <dbReference type="ARBA" id="ARBA00022475"/>
    </source>
</evidence>
<sequence>MLDANSSGSLPLAAKVSLAFFMSLLAFAIMLGNAVVILAFVVDKNLRHRSNYFFLNLAISDFFVGMISIPLYIPHLLFNWNFGSEICIFWLIVDYLLCTASVYNIVLISYDRYQSVSNAVSYRAQHTGIVKIVALMVAVWILAFLVNGPMILASHSWKNSTNTQECEPGFVTEWYILAVTSFLEFLLPVVSVAYFNVQIYWSLWKRGSLSRCPSHVGFISTSSSDSGPLPRAGLVSRTSLPALKESAPPLHSESPRRKSSLLGSLRTHVNSRVIAFKVGSFSHSETLALHHREHMELLRGRRLARSLAILLTVFAICWAPYCLFTIVLSTYPKGKRPKSVWYSIAFWLQWFNSFVNPFLYPLCHRHFQKAFWKIFCVKKQPTPSQNRSISS</sequence>
<keyword evidence="6 10" id="KW-0472">Membrane</keyword>
<dbReference type="InterPro" id="IPR008102">
    <property type="entry name" value="Histamine_H4_rcpt"/>
</dbReference>
<evidence type="ECO:0000256" key="5">
    <source>
        <dbReference type="ARBA" id="ARBA00023040"/>
    </source>
</evidence>
<reference evidence="12" key="2">
    <citation type="submission" date="2025-08" db="UniProtKB">
        <authorList>
            <consortium name="Ensembl"/>
        </authorList>
    </citation>
    <scope>IDENTIFICATION</scope>
</reference>
<dbReference type="GO" id="GO:0007197">
    <property type="term" value="P:adenylate cyclase-inhibiting G protein-coupled acetylcholine receptor signaling pathway"/>
    <property type="evidence" value="ECO:0007669"/>
    <property type="project" value="TreeGrafter"/>
</dbReference>
<dbReference type="GO" id="GO:0016907">
    <property type="term" value="F:G protein-coupled acetylcholine receptor activity"/>
    <property type="evidence" value="ECO:0007669"/>
    <property type="project" value="TreeGrafter"/>
</dbReference>
<keyword evidence="8 9" id="KW-0807">Transducer</keyword>
<feature type="transmembrane region" description="Helical" evidence="10">
    <location>
        <begin position="53"/>
        <end position="73"/>
    </location>
</feature>
<keyword evidence="13" id="KW-1185">Reference proteome</keyword>
<dbReference type="PROSITE" id="PS00237">
    <property type="entry name" value="G_PROTEIN_RECEP_F1_1"/>
    <property type="match status" value="1"/>
</dbReference>
<feature type="transmembrane region" description="Helical" evidence="10">
    <location>
        <begin position="20"/>
        <end position="41"/>
    </location>
</feature>
<proteinExistence type="inferred from homology"/>
<dbReference type="SMR" id="A0A6I9LR66"/>